<feature type="transmembrane region" description="Helical" evidence="5">
    <location>
        <begin position="176"/>
        <end position="194"/>
    </location>
</feature>
<dbReference type="Pfam" id="PF00822">
    <property type="entry name" value="PMP22_Claudin"/>
    <property type="match status" value="1"/>
</dbReference>
<dbReference type="Gene3D" id="1.20.140.150">
    <property type="match status" value="1"/>
</dbReference>
<dbReference type="RefSeq" id="XP_031821349.1">
    <property type="nucleotide sequence ID" value="XM_031965489.1"/>
</dbReference>
<evidence type="ECO:0000313" key="6">
    <source>
        <dbReference type="Ensembl" id="ENSSHAP00000013918.2"/>
    </source>
</evidence>
<keyword evidence="3 5" id="KW-1133">Transmembrane helix</keyword>
<dbReference type="HOGENOM" id="CLU_1562417_0_0_1"/>
<keyword evidence="2 5" id="KW-0812">Transmembrane</keyword>
<organism evidence="6 7">
    <name type="scientific">Sarcophilus harrisii</name>
    <name type="common">Tasmanian devil</name>
    <name type="synonym">Sarcophilus laniarius</name>
    <dbReference type="NCBI Taxonomy" id="9305"/>
    <lineage>
        <taxon>Eukaryota</taxon>
        <taxon>Metazoa</taxon>
        <taxon>Chordata</taxon>
        <taxon>Craniata</taxon>
        <taxon>Vertebrata</taxon>
        <taxon>Euteleostomi</taxon>
        <taxon>Mammalia</taxon>
        <taxon>Metatheria</taxon>
        <taxon>Dasyuromorphia</taxon>
        <taxon>Dasyuridae</taxon>
        <taxon>Sarcophilus</taxon>
    </lineage>
</organism>
<gene>
    <name evidence="6" type="primary">ODF4</name>
</gene>
<sequence length="207" mass="24705">MESFNRHLSSKWWLLHHARWLNRMANAELSLTAFIIQLIMTFHQQWVYISKKTFYDPVLNNDYMNRNFTFGGLWDYCTTHYYYNESSEKDDSFYFFLEVAKISFLLSLGSSLLLTCWFHCVFNPMVKHSHVFDWSGGLGSLLTACFIFITLVLFAIHLWLQEMNMKKRLIFGRSYYLGWLVFLIYVLCATLCFLNRASWKVSPQPWS</sequence>
<feature type="transmembrane region" description="Helical" evidence="5">
    <location>
        <begin position="102"/>
        <end position="122"/>
    </location>
</feature>
<keyword evidence="7" id="KW-1185">Reference proteome</keyword>
<dbReference type="Ensembl" id="ENSSHAT00000014035.2">
    <property type="protein sequence ID" value="ENSSHAP00000013918.2"/>
    <property type="gene ID" value="ENSSHAG00000011904.2"/>
</dbReference>
<dbReference type="AlphaFoldDB" id="G3WER3"/>
<feature type="transmembrane region" description="Helical" evidence="5">
    <location>
        <begin position="134"/>
        <end position="156"/>
    </location>
</feature>
<evidence type="ECO:0000256" key="4">
    <source>
        <dbReference type="ARBA" id="ARBA00023136"/>
    </source>
</evidence>
<reference evidence="6" key="3">
    <citation type="submission" date="2025-09" db="UniProtKB">
        <authorList>
            <consortium name="Ensembl"/>
        </authorList>
    </citation>
    <scope>IDENTIFICATION</scope>
</reference>
<dbReference type="InParanoid" id="G3WER3"/>
<evidence type="ECO:0000256" key="3">
    <source>
        <dbReference type="ARBA" id="ARBA00022989"/>
    </source>
</evidence>
<accession>G3WER3</accession>
<dbReference type="FunCoup" id="G3WER3">
    <property type="interactions" value="8"/>
</dbReference>
<evidence type="ECO:0000256" key="2">
    <source>
        <dbReference type="ARBA" id="ARBA00022692"/>
    </source>
</evidence>
<dbReference type="STRING" id="9305.ENSSHAP00000013918"/>
<evidence type="ECO:0000256" key="5">
    <source>
        <dbReference type="SAM" id="Phobius"/>
    </source>
</evidence>
<comment type="subcellular location">
    <subcellularLocation>
        <location evidence="1">Membrane</location>
        <topology evidence="1">Multi-pass membrane protein</topology>
    </subcellularLocation>
</comment>
<name>G3WER3_SARHA</name>
<dbReference type="GeneTree" id="ENSGT01030000234855"/>
<keyword evidence="4 5" id="KW-0472">Membrane</keyword>
<dbReference type="GeneID" id="116423236"/>
<reference evidence="6 7" key="1">
    <citation type="journal article" date="2011" name="Proc. Natl. Acad. Sci. U.S.A.">
        <title>Genetic diversity and population structure of the endangered marsupial Sarcophilus harrisii (Tasmanian devil).</title>
        <authorList>
            <person name="Miller W."/>
            <person name="Hayes V.M."/>
            <person name="Ratan A."/>
            <person name="Petersen D.C."/>
            <person name="Wittekindt N.E."/>
            <person name="Miller J."/>
            <person name="Walenz B."/>
            <person name="Knight J."/>
            <person name="Qi J."/>
            <person name="Zhao F."/>
            <person name="Wang Q."/>
            <person name="Bedoya-Reina O.C."/>
            <person name="Katiyar N."/>
            <person name="Tomsho L.P."/>
            <person name="Kasson L.M."/>
            <person name="Hardie R.A."/>
            <person name="Woodbridge P."/>
            <person name="Tindall E.A."/>
            <person name="Bertelsen M.F."/>
            <person name="Dixon D."/>
            <person name="Pyecroft S."/>
            <person name="Helgen K.M."/>
            <person name="Lesk A.M."/>
            <person name="Pringle T.H."/>
            <person name="Patterson N."/>
            <person name="Zhang Y."/>
            <person name="Kreiss A."/>
            <person name="Woods G.M."/>
            <person name="Jones M.E."/>
            <person name="Schuster S.C."/>
        </authorList>
    </citation>
    <scope>NUCLEOTIDE SEQUENCE [LARGE SCALE GENOMIC DNA]</scope>
</reference>
<reference evidence="6" key="2">
    <citation type="submission" date="2025-08" db="UniProtKB">
        <authorList>
            <consortium name="Ensembl"/>
        </authorList>
    </citation>
    <scope>IDENTIFICATION</scope>
</reference>
<dbReference type="eggNOG" id="ENOG502SXVG">
    <property type="taxonomic scope" value="Eukaryota"/>
</dbReference>
<evidence type="ECO:0000256" key="1">
    <source>
        <dbReference type="ARBA" id="ARBA00004141"/>
    </source>
</evidence>
<dbReference type="GO" id="GO:0016020">
    <property type="term" value="C:membrane"/>
    <property type="evidence" value="ECO:0007669"/>
    <property type="project" value="UniProtKB-SubCell"/>
</dbReference>
<evidence type="ECO:0000313" key="7">
    <source>
        <dbReference type="Proteomes" id="UP000007648"/>
    </source>
</evidence>
<dbReference type="Proteomes" id="UP000007648">
    <property type="component" value="Unassembled WGS sequence"/>
</dbReference>
<dbReference type="InterPro" id="IPR004031">
    <property type="entry name" value="PMP22/EMP/MP20/Claudin"/>
</dbReference>
<feature type="transmembrane region" description="Helical" evidence="5">
    <location>
        <begin position="29"/>
        <end position="49"/>
    </location>
</feature>
<dbReference type="CTD" id="146852"/>
<proteinExistence type="predicted"/>
<protein>
    <submittedName>
        <fullName evidence="6">Outer dense fiber of sperm tails 4</fullName>
    </submittedName>
</protein>